<keyword evidence="2" id="KW-1185">Reference proteome</keyword>
<dbReference type="Proteomes" id="UP000008854">
    <property type="component" value="Unassembled WGS sequence"/>
</dbReference>
<organism evidence="2 3">
    <name type="scientific">Schistosoma mansoni</name>
    <name type="common">Blood fluke</name>
    <dbReference type="NCBI Taxonomy" id="6183"/>
    <lineage>
        <taxon>Eukaryota</taxon>
        <taxon>Metazoa</taxon>
        <taxon>Spiralia</taxon>
        <taxon>Lophotrochozoa</taxon>
        <taxon>Platyhelminthes</taxon>
        <taxon>Trematoda</taxon>
        <taxon>Digenea</taxon>
        <taxon>Strigeidida</taxon>
        <taxon>Schistosomatoidea</taxon>
        <taxon>Schistosomatidae</taxon>
        <taxon>Schistosoma</taxon>
    </lineage>
</organism>
<accession>A0A3Q0KCJ3</accession>
<dbReference type="WBParaSite" id="Smp_013810.1">
    <property type="protein sequence ID" value="Smp_013810.1"/>
    <property type="gene ID" value="Smp_013810"/>
</dbReference>
<keyword evidence="1" id="KW-0812">Transmembrane</keyword>
<dbReference type="InParanoid" id="A0A3Q0KCJ3"/>
<reference evidence="2" key="1">
    <citation type="journal article" date="2012" name="PLoS Negl. Trop. Dis.">
        <title>A systematically improved high quality genome and transcriptome of the human blood fluke Schistosoma mansoni.</title>
        <authorList>
            <person name="Protasio A.V."/>
            <person name="Tsai I.J."/>
            <person name="Babbage A."/>
            <person name="Nichol S."/>
            <person name="Hunt M."/>
            <person name="Aslett M.A."/>
            <person name="De Silva N."/>
            <person name="Velarde G.S."/>
            <person name="Anderson T.J."/>
            <person name="Clark R.C."/>
            <person name="Davidson C."/>
            <person name="Dillon G.P."/>
            <person name="Holroyd N.E."/>
            <person name="LoVerde P.T."/>
            <person name="Lloyd C."/>
            <person name="McQuillan J."/>
            <person name="Oliveira G."/>
            <person name="Otto T.D."/>
            <person name="Parker-Manuel S.J."/>
            <person name="Quail M.A."/>
            <person name="Wilson R.A."/>
            <person name="Zerlotini A."/>
            <person name="Dunne D.W."/>
            <person name="Berriman M."/>
        </authorList>
    </citation>
    <scope>NUCLEOTIDE SEQUENCE [LARGE SCALE GENOMIC DNA]</scope>
    <source>
        <strain evidence="2">Puerto Rican</strain>
    </source>
</reference>
<protein>
    <submittedName>
        <fullName evidence="3">Interleukin-18 receptor 1</fullName>
    </submittedName>
</protein>
<dbReference type="AlphaFoldDB" id="A0A3Q0KCJ3"/>
<name>A0A3Q0KCJ3_SCHMA</name>
<feature type="transmembrane region" description="Helical" evidence="1">
    <location>
        <begin position="494"/>
        <end position="519"/>
    </location>
</feature>
<sequence length="606" mass="68446">LLRTEQPEGYRVERVGLHGRRVNFTWYRNVTIRSWVQAADKCSYLNSLLPKVNDMRYFYKTLQSDDIISSISKTSENKTHSGVVFYLGDVLEATMDYPNIESGERMCLTIEKVPGSQLHLAESSAVKSCLTHANLLVCKSEVDSSSVTNYDDDSYPHMCNFVDDKWFGPLPKWILDLKQKAEFRQDHICLKKLLFYITAVCSGLIIVVFITSTLILAVRYKCLVLKMKRKQIGTDGINVWAQGSEISSQCPLGETDGRLDILADSAFRRDLSGFTRGSYKEALVNSGPPYIGKTLICKCNILLRTEQPEGYRVERVGLHGRRVNFTWYRNVTIRSWVQAADKCSYLNSLLPKVNDMRYFYKTLQSDDIISSISKTSENKTHSGVVFYLGDVLEATMDYPNIESGERMCLTIEKVPGSQLHLAESSAVKSCLTHANLLVCKSEVDSSSVTNYDDDSYPHMCNFVDDKWFGPLPKWILDLKQKAEFRQDHICLKKLLFYITAVCSGLIIVVFITSTLILAVRYKCLVLKMKRKQIGTDGINVWAQGSEISSQCPLGETDGRLDILADSAFRRDLSGFTRGSYKEALVNSGYQRISNGRIKGLHTSGKP</sequence>
<reference evidence="3" key="2">
    <citation type="submission" date="2018-12" db="UniProtKB">
        <authorList>
            <consortium name="WormBaseParasite"/>
        </authorList>
    </citation>
    <scope>IDENTIFICATION</scope>
    <source>
        <strain evidence="3">Puerto Rican</strain>
    </source>
</reference>
<proteinExistence type="predicted"/>
<evidence type="ECO:0000256" key="1">
    <source>
        <dbReference type="SAM" id="Phobius"/>
    </source>
</evidence>
<keyword evidence="1" id="KW-1133">Transmembrane helix</keyword>
<feature type="transmembrane region" description="Helical" evidence="1">
    <location>
        <begin position="193"/>
        <end position="220"/>
    </location>
</feature>
<evidence type="ECO:0000313" key="3">
    <source>
        <dbReference type="WBParaSite" id="Smp_013810.1"/>
    </source>
</evidence>
<evidence type="ECO:0000313" key="2">
    <source>
        <dbReference type="Proteomes" id="UP000008854"/>
    </source>
</evidence>
<keyword evidence="1" id="KW-0472">Membrane</keyword>